<dbReference type="OrthoDB" id="573762at2"/>
<reference evidence="1 2" key="1">
    <citation type="journal article" date="2008" name="Proc. Natl. Acad. Sci. U.S.A.">
        <title>Niche adaptation and genome expansion in the chlorophyll d-producing cyanobacterium Acaryochloris marina.</title>
        <authorList>
            <person name="Swingley W.D."/>
            <person name="Chen M."/>
            <person name="Cheung P.C."/>
            <person name="Conrad A.L."/>
            <person name="Dejesa L.C."/>
            <person name="Hao J."/>
            <person name="Honchak B.M."/>
            <person name="Karbach L.E."/>
            <person name="Kurdoglu A."/>
            <person name="Lahiri S."/>
            <person name="Mastrian S.D."/>
            <person name="Miyashita H."/>
            <person name="Page L."/>
            <person name="Ramakrishna P."/>
            <person name="Satoh S."/>
            <person name="Sattley W.M."/>
            <person name="Shimada Y."/>
            <person name="Taylor H.L."/>
            <person name="Tomo T."/>
            <person name="Tsuchiya T."/>
            <person name="Wang Z.T."/>
            <person name="Raymond J."/>
            <person name="Mimuro M."/>
            <person name="Blankenship R.E."/>
            <person name="Touchman J.W."/>
        </authorList>
    </citation>
    <scope>NUCLEOTIDE SEQUENCE [LARGE SCALE GENOMIC DNA]</scope>
    <source>
        <strain evidence="2">MBIC 11017</strain>
    </source>
</reference>
<keyword evidence="2" id="KW-1185">Reference proteome</keyword>
<dbReference type="eggNOG" id="ENOG5032YNY">
    <property type="taxonomic scope" value="Bacteria"/>
</dbReference>
<dbReference type="HOGENOM" id="CLU_1591786_0_0_3"/>
<gene>
    <name evidence="1" type="ordered locus">AM1_0670</name>
</gene>
<organism evidence="1 2">
    <name type="scientific">Acaryochloris marina (strain MBIC 11017)</name>
    <dbReference type="NCBI Taxonomy" id="329726"/>
    <lineage>
        <taxon>Bacteria</taxon>
        <taxon>Bacillati</taxon>
        <taxon>Cyanobacteriota</taxon>
        <taxon>Cyanophyceae</taxon>
        <taxon>Acaryochloridales</taxon>
        <taxon>Acaryochloridaceae</taxon>
        <taxon>Acaryochloris</taxon>
    </lineage>
</organism>
<accession>B0CE84</accession>
<dbReference type="AlphaFoldDB" id="B0CE84"/>
<evidence type="ECO:0008006" key="3">
    <source>
        <dbReference type="Google" id="ProtNLM"/>
    </source>
</evidence>
<dbReference type="EMBL" id="CP000828">
    <property type="protein sequence ID" value="ABW25718.1"/>
    <property type="molecule type" value="Genomic_DNA"/>
</dbReference>
<evidence type="ECO:0000313" key="2">
    <source>
        <dbReference type="Proteomes" id="UP000000268"/>
    </source>
</evidence>
<name>B0CE84_ACAM1</name>
<proteinExistence type="predicted"/>
<dbReference type="Proteomes" id="UP000000268">
    <property type="component" value="Chromosome"/>
</dbReference>
<sequence>MFLVFFLVSTITVLLMKLPFLKSQRFLSSALAACLVGILLFGNSVAALTLNLPQLAAMGASDSALDQRQRVIDEDLKIDPTKLRYRGLEYVQFQPEAERLTDPEIKSLIKSDINPEVFAAVASGSVQIFGNVQDIDIARDIVTQIKDIPGVREVMFDIGLEVKAE</sequence>
<protein>
    <recommendedName>
        <fullName evidence="3">BON domain-containing protein</fullName>
    </recommendedName>
</protein>
<dbReference type="KEGG" id="amr:AM1_0670"/>
<evidence type="ECO:0000313" key="1">
    <source>
        <dbReference type="EMBL" id="ABW25718.1"/>
    </source>
</evidence>